<dbReference type="Proteomes" id="UP000887222">
    <property type="component" value="Unassembled WGS sequence"/>
</dbReference>
<evidence type="ECO:0000256" key="2">
    <source>
        <dbReference type="ARBA" id="ARBA00004818"/>
    </source>
</evidence>
<dbReference type="PANTHER" id="PTHR43434">
    <property type="entry name" value="PHOSPHOGLYCOLATE PHOSPHATASE"/>
    <property type="match status" value="1"/>
</dbReference>
<dbReference type="InterPro" id="IPR036412">
    <property type="entry name" value="HAD-like_sf"/>
</dbReference>
<proteinExistence type="inferred from homology"/>
<dbReference type="Gene3D" id="3.40.50.1000">
    <property type="entry name" value="HAD superfamily/HAD-like"/>
    <property type="match status" value="1"/>
</dbReference>
<protein>
    <recommendedName>
        <fullName evidence="4">phosphoglycolate phosphatase</fullName>
        <ecNumber evidence="4">3.1.3.18</ecNumber>
    </recommendedName>
</protein>
<dbReference type="PANTHER" id="PTHR43434:SF1">
    <property type="entry name" value="PHOSPHOGLYCOLATE PHOSPHATASE"/>
    <property type="match status" value="1"/>
</dbReference>
<dbReference type="Gene3D" id="1.10.150.240">
    <property type="entry name" value="Putative phosphatase, domain 2"/>
    <property type="match status" value="1"/>
</dbReference>
<evidence type="ECO:0000256" key="4">
    <source>
        <dbReference type="ARBA" id="ARBA00013078"/>
    </source>
</evidence>
<accession>A0ABQ4Q335</accession>
<dbReference type="EMBL" id="BPMK01000005">
    <property type="protein sequence ID" value="GIZ51441.1"/>
    <property type="molecule type" value="Genomic_DNA"/>
</dbReference>
<comment type="pathway">
    <text evidence="2">Organic acid metabolism; glycolate biosynthesis; glycolate from 2-phosphoglycolate: step 1/1.</text>
</comment>
<evidence type="ECO:0000256" key="3">
    <source>
        <dbReference type="ARBA" id="ARBA00006171"/>
    </source>
</evidence>
<dbReference type="Pfam" id="PF00702">
    <property type="entry name" value="Hydrolase"/>
    <property type="match status" value="1"/>
</dbReference>
<dbReference type="InterPro" id="IPR050155">
    <property type="entry name" value="HAD-like_hydrolase_sf"/>
</dbReference>
<dbReference type="SUPFAM" id="SSF56784">
    <property type="entry name" value="HAD-like"/>
    <property type="match status" value="1"/>
</dbReference>
<reference evidence="5 6" key="1">
    <citation type="journal article" date="2022" name="Int. J. Syst. Evol. Microbiol.">
        <title>Noviherbaspirillum aridicola sp. nov., isolated from an arid soil in Pakistan.</title>
        <authorList>
            <person name="Khan I.U."/>
            <person name="Saqib M."/>
            <person name="Amin A."/>
            <person name="Hussain F."/>
            <person name="Li L."/>
            <person name="Liu Y.H."/>
            <person name="Fang B.Z."/>
            <person name="Ahmed I."/>
            <person name="Li W.J."/>
        </authorList>
    </citation>
    <scope>NUCLEOTIDE SEQUENCE [LARGE SCALE GENOMIC DNA]</scope>
    <source>
        <strain evidence="5 6">NCCP-691</strain>
    </source>
</reference>
<comment type="catalytic activity">
    <reaction evidence="1">
        <text>2-phosphoglycolate + H2O = glycolate + phosphate</text>
        <dbReference type="Rhea" id="RHEA:14369"/>
        <dbReference type="ChEBI" id="CHEBI:15377"/>
        <dbReference type="ChEBI" id="CHEBI:29805"/>
        <dbReference type="ChEBI" id="CHEBI:43474"/>
        <dbReference type="ChEBI" id="CHEBI:58033"/>
        <dbReference type="EC" id="3.1.3.18"/>
    </reaction>
</comment>
<dbReference type="InterPro" id="IPR023198">
    <property type="entry name" value="PGP-like_dom2"/>
</dbReference>
<dbReference type="InterPro" id="IPR023214">
    <property type="entry name" value="HAD_sf"/>
</dbReference>
<evidence type="ECO:0000313" key="5">
    <source>
        <dbReference type="EMBL" id="GIZ51441.1"/>
    </source>
</evidence>
<dbReference type="RefSeq" id="WP_220807607.1">
    <property type="nucleotide sequence ID" value="NZ_BPMK01000005.1"/>
</dbReference>
<gene>
    <name evidence="5" type="ORF">NCCP691_14550</name>
</gene>
<evidence type="ECO:0000313" key="6">
    <source>
        <dbReference type="Proteomes" id="UP000887222"/>
    </source>
</evidence>
<keyword evidence="6" id="KW-1185">Reference proteome</keyword>
<sequence length="258" mass="27628">MAIEALILALDGVIFETEEIHLAACNAALGECGLTQRWTLAQYRDAARMHGASRALSALFPALPAARARALQEAAERHVRLQLQARPAARHPGCAALMDEALAHGCKLAIVTDMPAHAASAMLQHAFGNDVNNTFAVVISGARFADAGDNGPHHLAMRTLGAEAEHCAAIDAAVPGLSAAQRAGIWTMAATPYERDVARISGADLWCPRLQELRDLIGKRAGKESGRFVSFSTLRSLKHGQLAQRPVLRRPLRWQASA</sequence>
<organism evidence="5 6">
    <name type="scientific">Noviherbaspirillum aridicola</name>
    <dbReference type="NCBI Taxonomy" id="2849687"/>
    <lineage>
        <taxon>Bacteria</taxon>
        <taxon>Pseudomonadati</taxon>
        <taxon>Pseudomonadota</taxon>
        <taxon>Betaproteobacteria</taxon>
        <taxon>Burkholderiales</taxon>
        <taxon>Oxalobacteraceae</taxon>
        <taxon>Noviherbaspirillum</taxon>
    </lineage>
</organism>
<evidence type="ECO:0000256" key="1">
    <source>
        <dbReference type="ARBA" id="ARBA00000830"/>
    </source>
</evidence>
<comment type="caution">
    <text evidence="5">The sequence shown here is derived from an EMBL/GenBank/DDBJ whole genome shotgun (WGS) entry which is preliminary data.</text>
</comment>
<comment type="similarity">
    <text evidence="3">Belongs to the HAD-like hydrolase superfamily. CbbY/CbbZ/Gph/YieH family.</text>
</comment>
<name>A0ABQ4Q335_9BURK</name>
<dbReference type="EC" id="3.1.3.18" evidence="4"/>